<comment type="catalytic activity">
    <reaction evidence="1">
        <text>ATP + protein L-histidine = ADP + protein N-phospho-L-histidine.</text>
        <dbReference type="EC" id="2.7.13.3"/>
    </reaction>
</comment>
<dbReference type="Pfam" id="PF02518">
    <property type="entry name" value="HATPase_c"/>
    <property type="match status" value="1"/>
</dbReference>
<proteinExistence type="predicted"/>
<dbReference type="GO" id="GO:0005886">
    <property type="term" value="C:plasma membrane"/>
    <property type="evidence" value="ECO:0007669"/>
    <property type="project" value="TreeGrafter"/>
</dbReference>
<dbReference type="Pfam" id="PF00512">
    <property type="entry name" value="HisKA"/>
    <property type="match status" value="1"/>
</dbReference>
<keyword evidence="9" id="KW-1133">Transmembrane helix</keyword>
<dbReference type="SUPFAM" id="SSF47384">
    <property type="entry name" value="Homodimeric domain of signal transducing histidine kinase"/>
    <property type="match status" value="1"/>
</dbReference>
<dbReference type="SUPFAM" id="SSF55785">
    <property type="entry name" value="PYP-like sensor domain (PAS domain)"/>
    <property type="match status" value="1"/>
</dbReference>
<evidence type="ECO:0000259" key="12">
    <source>
        <dbReference type="PROSITE" id="PS50113"/>
    </source>
</evidence>
<dbReference type="InterPro" id="IPR000014">
    <property type="entry name" value="PAS"/>
</dbReference>
<feature type="domain" description="PAS" evidence="11">
    <location>
        <begin position="279"/>
        <end position="351"/>
    </location>
</feature>
<dbReference type="Gene3D" id="1.10.287.130">
    <property type="match status" value="1"/>
</dbReference>
<dbReference type="InterPro" id="IPR036097">
    <property type="entry name" value="HisK_dim/P_sf"/>
</dbReference>
<evidence type="ECO:0000313" key="14">
    <source>
        <dbReference type="EMBL" id="NNU16840.1"/>
    </source>
</evidence>
<evidence type="ECO:0000313" key="15">
    <source>
        <dbReference type="Proteomes" id="UP000536835"/>
    </source>
</evidence>
<dbReference type="InterPro" id="IPR003594">
    <property type="entry name" value="HATPase_dom"/>
</dbReference>
<comment type="caution">
    <text evidence="14">The sequence shown here is derived from an EMBL/GenBank/DDBJ whole genome shotgun (WGS) entry which is preliminary data.</text>
</comment>
<evidence type="ECO:0000259" key="10">
    <source>
        <dbReference type="PROSITE" id="PS50109"/>
    </source>
</evidence>
<dbReference type="NCBIfam" id="TIGR00229">
    <property type="entry name" value="sensory_box"/>
    <property type="match status" value="1"/>
</dbReference>
<dbReference type="InterPro" id="IPR036890">
    <property type="entry name" value="HATPase_C_sf"/>
</dbReference>
<dbReference type="PROSITE" id="PS50113">
    <property type="entry name" value="PAC"/>
    <property type="match status" value="1"/>
</dbReference>
<evidence type="ECO:0000256" key="8">
    <source>
        <dbReference type="SAM" id="MobiDB-lite"/>
    </source>
</evidence>
<dbReference type="RefSeq" id="WP_173199683.1">
    <property type="nucleotide sequence ID" value="NZ_JABFCX010000003.1"/>
</dbReference>
<feature type="coiled-coil region" evidence="7">
    <location>
        <begin position="389"/>
        <end position="416"/>
    </location>
</feature>
<dbReference type="SMART" id="SM00091">
    <property type="entry name" value="PAS"/>
    <property type="match status" value="1"/>
</dbReference>
<dbReference type="InterPro" id="IPR004358">
    <property type="entry name" value="Sig_transdc_His_kin-like_C"/>
</dbReference>
<evidence type="ECO:0000256" key="7">
    <source>
        <dbReference type="SAM" id="Coils"/>
    </source>
</evidence>
<dbReference type="Pfam" id="PF05227">
    <property type="entry name" value="CHASE3"/>
    <property type="match status" value="1"/>
</dbReference>
<dbReference type="InterPro" id="IPR013767">
    <property type="entry name" value="PAS_fold"/>
</dbReference>
<evidence type="ECO:0000256" key="9">
    <source>
        <dbReference type="SAM" id="Phobius"/>
    </source>
</evidence>
<feature type="transmembrane region" description="Helical" evidence="9">
    <location>
        <begin position="199"/>
        <end position="221"/>
    </location>
</feature>
<dbReference type="FunFam" id="3.30.565.10:FF:000006">
    <property type="entry name" value="Sensor histidine kinase WalK"/>
    <property type="match status" value="1"/>
</dbReference>
<dbReference type="InterPro" id="IPR000700">
    <property type="entry name" value="PAS-assoc_C"/>
</dbReference>
<feature type="domain" description="PAC" evidence="12">
    <location>
        <begin position="353"/>
        <end position="405"/>
    </location>
</feature>
<keyword evidence="9" id="KW-0812">Transmembrane</keyword>
<dbReference type="InterPro" id="IPR005467">
    <property type="entry name" value="His_kinase_dom"/>
</dbReference>
<dbReference type="Pfam" id="PF00989">
    <property type="entry name" value="PAS"/>
    <property type="match status" value="1"/>
</dbReference>
<reference evidence="14 15" key="1">
    <citation type="submission" date="2020-05" db="EMBL/GenBank/DDBJ databases">
        <title>Parvularcula mediterraneae sp. nov., isolated from polypropylene straw from shallow seawater of the seashore of Laganas in Zakynthos island, Greece.</title>
        <authorList>
            <person name="Szabo I."/>
            <person name="Al-Omari J."/>
            <person name="Rado J."/>
            <person name="Szerdahelyi G.S."/>
        </authorList>
    </citation>
    <scope>NUCLEOTIDE SEQUENCE [LARGE SCALE GENOMIC DNA]</scope>
    <source>
        <strain evidence="14 15">ZS-1/3</strain>
    </source>
</reference>
<dbReference type="GO" id="GO:0000155">
    <property type="term" value="F:phosphorelay sensor kinase activity"/>
    <property type="evidence" value="ECO:0007669"/>
    <property type="project" value="InterPro"/>
</dbReference>
<feature type="domain" description="HAMP" evidence="13">
    <location>
        <begin position="223"/>
        <end position="274"/>
    </location>
</feature>
<evidence type="ECO:0000256" key="5">
    <source>
        <dbReference type="ARBA" id="ARBA00022679"/>
    </source>
</evidence>
<organism evidence="14 15">
    <name type="scientific">Parvularcula mediterranea</name>
    <dbReference type="NCBI Taxonomy" id="2732508"/>
    <lineage>
        <taxon>Bacteria</taxon>
        <taxon>Pseudomonadati</taxon>
        <taxon>Pseudomonadota</taxon>
        <taxon>Alphaproteobacteria</taxon>
        <taxon>Parvularculales</taxon>
        <taxon>Parvularculaceae</taxon>
        <taxon>Parvularcula</taxon>
    </lineage>
</organism>
<dbReference type="Gene3D" id="6.10.340.10">
    <property type="match status" value="1"/>
</dbReference>
<keyword evidence="7" id="KW-0175">Coiled coil</keyword>
<dbReference type="InterPro" id="IPR007891">
    <property type="entry name" value="CHASE3"/>
</dbReference>
<dbReference type="CDD" id="cd19410">
    <property type="entry name" value="HK9-like_sensor"/>
    <property type="match status" value="1"/>
</dbReference>
<keyword evidence="15" id="KW-1185">Reference proteome</keyword>
<dbReference type="Gene3D" id="3.30.450.20">
    <property type="entry name" value="PAS domain"/>
    <property type="match status" value="1"/>
</dbReference>
<feature type="domain" description="Histidine kinase" evidence="10">
    <location>
        <begin position="423"/>
        <end position="641"/>
    </location>
</feature>
<dbReference type="EC" id="2.7.13.3" evidence="3"/>
<feature type="transmembrane region" description="Helical" evidence="9">
    <location>
        <begin position="24"/>
        <end position="43"/>
    </location>
</feature>
<dbReference type="PROSITE" id="PS50112">
    <property type="entry name" value="PAS"/>
    <property type="match status" value="1"/>
</dbReference>
<dbReference type="Gene3D" id="3.30.565.10">
    <property type="entry name" value="Histidine kinase-like ATPase, C-terminal domain"/>
    <property type="match status" value="1"/>
</dbReference>
<dbReference type="InterPro" id="IPR003661">
    <property type="entry name" value="HisK_dim/P_dom"/>
</dbReference>
<evidence type="ECO:0000256" key="6">
    <source>
        <dbReference type="ARBA" id="ARBA00022777"/>
    </source>
</evidence>
<dbReference type="PROSITE" id="PS50885">
    <property type="entry name" value="HAMP"/>
    <property type="match status" value="1"/>
</dbReference>
<dbReference type="Proteomes" id="UP000536835">
    <property type="component" value="Unassembled WGS sequence"/>
</dbReference>
<evidence type="ECO:0000256" key="3">
    <source>
        <dbReference type="ARBA" id="ARBA00012438"/>
    </source>
</evidence>
<evidence type="ECO:0000256" key="1">
    <source>
        <dbReference type="ARBA" id="ARBA00000085"/>
    </source>
</evidence>
<dbReference type="InterPro" id="IPR003660">
    <property type="entry name" value="HAMP_dom"/>
</dbReference>
<accession>A0A7Y3RMQ1</accession>
<dbReference type="SMART" id="SM00387">
    <property type="entry name" value="HATPase_c"/>
    <property type="match status" value="1"/>
</dbReference>
<keyword evidence="5" id="KW-0808">Transferase</keyword>
<sequence length="658" mass="72400">MGERSIIPTRIAKAWADLPLTRKGLVVVIVPLVILIGSLLTLYRASYIEARAEDDVRRAFAIQRDIYQVHALLAEAASGVRGYLLTGEERFLDPYEKADRDLPATLGRLDVAIEDRGVREAYEVFLTQADRKRAGLDDLLERARTQRSEAGLSDATRALLAANKDVLDDLRRQIDVIQELEGALLDARRERVERVRDQYLLQTAVSAVIGALGSLAAVVLFSTGIVRRVHQLEENAERLQRGAPLAAFPPATDEIGTLATKLDRASALLRAREQDLRESEERFRLVVEEVRDYGIFVLTPEGKVATWNTGAQRIKGWQADEIIGEHFSIFYPEETRAFLPAHMLARATEQGSAEDEGWRVRKDGTRFWANVIITALRDEDGVLRGFAKVTRDITERKQSEEALEEAREQAIAANLAKSEFLSRTSHELRTPMSAILGFTQVLELDSEELPESHKRAVTQISKAARHLLSLINDLLDISSIEAGGSDVALEATPLDEVLSEAHGLSAPIVKTAGLNFTLTPLGRGQTVLCDRRRTVQVILNLVTNAAKYNVDGSFISLSATEEDGRAVISVSDDGPGIAQADLPRLFTPFDRLGRDRRKGAEGSGLGLALSKRLVESMDGTISVETEEGEGATFSFTLPLAEEPQPTTVREGVADELSS</sequence>
<keyword evidence="4" id="KW-0597">Phosphoprotein</keyword>
<dbReference type="SUPFAM" id="SSF55874">
    <property type="entry name" value="ATPase domain of HSP90 chaperone/DNA topoisomerase II/histidine kinase"/>
    <property type="match status" value="1"/>
</dbReference>
<keyword evidence="6" id="KW-0418">Kinase</keyword>
<dbReference type="PROSITE" id="PS50109">
    <property type="entry name" value="HIS_KIN"/>
    <property type="match status" value="1"/>
</dbReference>
<dbReference type="CDD" id="cd00082">
    <property type="entry name" value="HisKA"/>
    <property type="match status" value="1"/>
</dbReference>
<name>A0A7Y3RMQ1_9PROT</name>
<dbReference type="EMBL" id="JABFCX010000003">
    <property type="protein sequence ID" value="NNU16840.1"/>
    <property type="molecule type" value="Genomic_DNA"/>
</dbReference>
<keyword evidence="9" id="KW-0472">Membrane</keyword>
<evidence type="ECO:0000256" key="2">
    <source>
        <dbReference type="ARBA" id="ARBA00004370"/>
    </source>
</evidence>
<dbReference type="InterPro" id="IPR035965">
    <property type="entry name" value="PAS-like_dom_sf"/>
</dbReference>
<dbReference type="PANTHER" id="PTHR43047">
    <property type="entry name" value="TWO-COMPONENT HISTIDINE PROTEIN KINASE"/>
    <property type="match status" value="1"/>
</dbReference>
<dbReference type="GO" id="GO:0009927">
    <property type="term" value="F:histidine phosphotransfer kinase activity"/>
    <property type="evidence" value="ECO:0007669"/>
    <property type="project" value="TreeGrafter"/>
</dbReference>
<gene>
    <name evidence="14" type="ORF">HK107_10975</name>
</gene>
<dbReference type="AlphaFoldDB" id="A0A7Y3RMQ1"/>
<dbReference type="SMART" id="SM00388">
    <property type="entry name" value="HisKA"/>
    <property type="match status" value="1"/>
</dbReference>
<protein>
    <recommendedName>
        <fullName evidence="3">histidine kinase</fullName>
        <ecNumber evidence="3">2.7.13.3</ecNumber>
    </recommendedName>
</protein>
<evidence type="ECO:0000259" key="11">
    <source>
        <dbReference type="PROSITE" id="PS50112"/>
    </source>
</evidence>
<dbReference type="PANTHER" id="PTHR43047:SF72">
    <property type="entry name" value="OSMOSENSING HISTIDINE PROTEIN KINASE SLN1"/>
    <property type="match status" value="1"/>
</dbReference>
<feature type="region of interest" description="Disordered" evidence="8">
    <location>
        <begin position="639"/>
        <end position="658"/>
    </location>
</feature>
<dbReference type="PRINTS" id="PR00344">
    <property type="entry name" value="BCTRLSENSOR"/>
</dbReference>
<comment type="subcellular location">
    <subcellularLocation>
        <location evidence="2">Membrane</location>
    </subcellularLocation>
</comment>
<dbReference type="CDD" id="cd00130">
    <property type="entry name" value="PAS"/>
    <property type="match status" value="1"/>
</dbReference>
<evidence type="ECO:0000259" key="13">
    <source>
        <dbReference type="PROSITE" id="PS50885"/>
    </source>
</evidence>
<evidence type="ECO:0000256" key="4">
    <source>
        <dbReference type="ARBA" id="ARBA00022553"/>
    </source>
</evidence>